<dbReference type="EMBL" id="ABDW01000017">
    <property type="protein sequence ID" value="EDT14835.1"/>
    <property type="molecule type" value="Genomic_DNA"/>
</dbReference>
<dbReference type="GO" id="GO:0003677">
    <property type="term" value="F:DNA binding"/>
    <property type="evidence" value="ECO:0007669"/>
    <property type="project" value="UniProtKB-KW"/>
</dbReference>
<dbReference type="Pfam" id="PF08220">
    <property type="entry name" value="HTH_DeoR"/>
    <property type="match status" value="1"/>
</dbReference>
<evidence type="ECO:0000256" key="4">
    <source>
        <dbReference type="ARBA" id="ARBA00023125"/>
    </source>
</evidence>
<dbReference type="Gene3D" id="1.10.10.10">
    <property type="entry name" value="Winged helix-like DNA-binding domain superfamily/Winged helix DNA-binding domain"/>
    <property type="match status" value="1"/>
</dbReference>
<evidence type="ECO:0000256" key="2">
    <source>
        <dbReference type="ARBA" id="ARBA00022491"/>
    </source>
</evidence>
<evidence type="ECO:0000313" key="9">
    <source>
        <dbReference type="Proteomes" id="UP000005337"/>
    </source>
</evidence>
<dbReference type="InterPro" id="IPR037171">
    <property type="entry name" value="NagB/RpiA_transferase-like"/>
</dbReference>
<dbReference type="InterPro" id="IPR001034">
    <property type="entry name" value="DeoR_HTH"/>
</dbReference>
<dbReference type="InterPro" id="IPR014036">
    <property type="entry name" value="DeoR-like_C"/>
</dbReference>
<dbReference type="AlphaFoldDB" id="B1BU31"/>
<keyword evidence="4" id="KW-0238">DNA-binding</keyword>
<dbReference type="PANTHER" id="PTHR30363:SF4">
    <property type="entry name" value="GLYCEROL-3-PHOSPHATE REGULON REPRESSOR"/>
    <property type="match status" value="1"/>
</dbReference>
<dbReference type="InterPro" id="IPR018356">
    <property type="entry name" value="Tscrpt_reg_HTH_DeoR_CS"/>
</dbReference>
<dbReference type="GO" id="GO:0016740">
    <property type="term" value="F:transferase activity"/>
    <property type="evidence" value="ECO:0007669"/>
    <property type="project" value="UniProtKB-KW"/>
</dbReference>
<proteinExistence type="predicted"/>
<dbReference type="SMART" id="SM01134">
    <property type="entry name" value="DeoRC"/>
    <property type="match status" value="1"/>
</dbReference>
<evidence type="ECO:0000256" key="1">
    <source>
        <dbReference type="ARBA" id="ARBA00021390"/>
    </source>
</evidence>
<dbReference type="InterPro" id="IPR036388">
    <property type="entry name" value="WH-like_DNA-bd_sf"/>
</dbReference>
<dbReference type="RefSeq" id="WP_003464027.1">
    <property type="nucleotide sequence ID" value="NZ_ABDW01000017.1"/>
</dbReference>
<dbReference type="InterPro" id="IPR050313">
    <property type="entry name" value="Carb_Metab_HTH_regulators"/>
</dbReference>
<keyword evidence="5" id="KW-0804">Transcription</keyword>
<dbReference type="PROSITE" id="PS51000">
    <property type="entry name" value="HTH_DEOR_2"/>
    <property type="match status" value="1"/>
</dbReference>
<reference evidence="8 9" key="1">
    <citation type="submission" date="2007-07" db="EMBL/GenBank/DDBJ databases">
        <title>Annotation of Clostridium perfringens E str. JGS1987.</title>
        <authorList>
            <person name="Paulsen I."/>
            <person name="Sebastian Y."/>
        </authorList>
    </citation>
    <scope>NUCLEOTIDE SEQUENCE [LARGE SCALE GENOMIC DNA]</scope>
    <source>
        <strain evidence="9">E str. JGS1987</strain>
    </source>
</reference>
<evidence type="ECO:0000313" key="8">
    <source>
        <dbReference type="EMBL" id="EDT14835.1"/>
    </source>
</evidence>
<evidence type="ECO:0000256" key="3">
    <source>
        <dbReference type="ARBA" id="ARBA00023015"/>
    </source>
</evidence>
<accession>B1BU31</accession>
<comment type="caution">
    <text evidence="8">The sequence shown here is derived from an EMBL/GenBank/DDBJ whole genome shotgun (WGS) entry which is preliminary data.</text>
</comment>
<sequence>MLKVERHKKIIEDLEKQDIIKNSKLKKELNVTDMTLRRDLKELENKGYLIRIHGGAKSKNMNLNGELLLHEKREINIESKKYIAKLAAGFIKENDTVYIGPGTTNELLYEYINVSSIKVITNSLSIFQKFKNDKKFDLLLVGGKFREATDTFVGSFANETLRNLRVNIAIVGANGIYEDGLMTYNEEEGFSQKIILDNAYEKYALCDSSKIDKKDFYKFYKLENITAIITDKDISKIKEEQYKKYTKIIY</sequence>
<keyword evidence="2" id="KW-0678">Repressor</keyword>
<dbReference type="PROSITE" id="PS00894">
    <property type="entry name" value="HTH_DEOR_1"/>
    <property type="match status" value="1"/>
</dbReference>
<protein>
    <recommendedName>
        <fullName evidence="1">Lactose phosphotransferase system repressor</fullName>
    </recommendedName>
</protein>
<dbReference type="SUPFAM" id="SSF100950">
    <property type="entry name" value="NagB/RpiA/CoA transferase-like"/>
    <property type="match status" value="1"/>
</dbReference>
<feature type="domain" description="HTH deoR-type" evidence="7">
    <location>
        <begin position="3"/>
        <end position="58"/>
    </location>
</feature>
<gene>
    <name evidence="8" type="ORF">AC3_0157</name>
</gene>
<dbReference type="PANTHER" id="PTHR30363">
    <property type="entry name" value="HTH-TYPE TRANSCRIPTIONAL REGULATOR SRLR-RELATED"/>
    <property type="match status" value="1"/>
</dbReference>
<name>B1BU31_CLOPF</name>
<dbReference type="Proteomes" id="UP000005337">
    <property type="component" value="Unassembled WGS sequence"/>
</dbReference>
<dbReference type="Pfam" id="PF00455">
    <property type="entry name" value="DeoRC"/>
    <property type="match status" value="1"/>
</dbReference>
<evidence type="ECO:0000256" key="5">
    <source>
        <dbReference type="ARBA" id="ARBA00023163"/>
    </source>
</evidence>
<keyword evidence="3" id="KW-0805">Transcription regulation</keyword>
<dbReference type="SMART" id="SM00420">
    <property type="entry name" value="HTH_DEOR"/>
    <property type="match status" value="1"/>
</dbReference>
<organism evidence="8 9">
    <name type="scientific">Clostridium perfringens E str. JGS1987</name>
    <dbReference type="NCBI Taxonomy" id="451755"/>
    <lineage>
        <taxon>Bacteria</taxon>
        <taxon>Bacillati</taxon>
        <taxon>Bacillota</taxon>
        <taxon>Clostridia</taxon>
        <taxon>Eubacteriales</taxon>
        <taxon>Clostridiaceae</taxon>
        <taxon>Clostridium</taxon>
    </lineage>
</organism>
<dbReference type="Gene3D" id="3.40.50.1360">
    <property type="match status" value="1"/>
</dbReference>
<dbReference type="InterPro" id="IPR036390">
    <property type="entry name" value="WH_DNA-bd_sf"/>
</dbReference>
<keyword evidence="8" id="KW-0808">Transferase</keyword>
<dbReference type="GO" id="GO:0003700">
    <property type="term" value="F:DNA-binding transcription factor activity"/>
    <property type="evidence" value="ECO:0007669"/>
    <property type="project" value="InterPro"/>
</dbReference>
<comment type="function">
    <text evidence="6">Repressor of the lactose catabolism operon. Galactose-6-phosphate is the inducer.</text>
</comment>
<evidence type="ECO:0000256" key="6">
    <source>
        <dbReference type="ARBA" id="ARBA00024937"/>
    </source>
</evidence>
<dbReference type="PRINTS" id="PR00037">
    <property type="entry name" value="HTHLACR"/>
</dbReference>
<evidence type="ECO:0000259" key="7">
    <source>
        <dbReference type="PROSITE" id="PS51000"/>
    </source>
</evidence>
<dbReference type="SUPFAM" id="SSF46785">
    <property type="entry name" value="Winged helix' DNA-binding domain"/>
    <property type="match status" value="1"/>
</dbReference>